<sequence>MPRAHPSSRHRWFDDWRGACGPALRNLVTHVATAIDTHELSSGLRARKRKAIDHQHHSLAVEVVVANLAHAVLMPPETGWLAVLTGNGTCGFTRYDNPAFGKPFRTLLSRLGDLGHLTLRPSPKRGEASSLAPTESFSALVRDAGISLADFGRLGGEEVVLLARTSVIHRRDERVHHREMIDYLDTAETIAMRQDIRALTGFLAAADIAFIDDGAGPVDPHDRSMRRHFVMAEDDPLSQRFDRGGRLFGGFWQNLKRARRAGIRVDGEPVTVLDYSAMFPRLAYAAVGVQPPADDPYAIPGLEGHRKAVKLAMNTLFFDRSGRRPSWPEAEDPDAEMPPTWTVGRFRAALLARHPALRNSLGAGIGHRLMNTESRIMAGVLMALMAEGIVALPLHDGLMVKMPRAREAGMMMGMIAREITTFELPAA</sequence>
<protein>
    <submittedName>
        <fullName evidence="1">Uncharacterized protein</fullName>
    </submittedName>
</protein>
<dbReference type="Proteomes" id="UP000184485">
    <property type="component" value="Unassembled WGS sequence"/>
</dbReference>
<accession>A0A1M5IXJ3</accession>
<organism evidence="1 2">
    <name type="scientific">Kaistia soli DSM 19436</name>
    <dbReference type="NCBI Taxonomy" id="1122133"/>
    <lineage>
        <taxon>Bacteria</taxon>
        <taxon>Pseudomonadati</taxon>
        <taxon>Pseudomonadota</taxon>
        <taxon>Alphaproteobacteria</taxon>
        <taxon>Hyphomicrobiales</taxon>
        <taxon>Kaistiaceae</taxon>
        <taxon>Kaistia</taxon>
    </lineage>
</organism>
<gene>
    <name evidence="1" type="ORF">SAMN02745157_4033</name>
</gene>
<dbReference type="STRING" id="1122133.SAMN02745157_4033"/>
<proteinExistence type="predicted"/>
<name>A0A1M5IXJ3_9HYPH</name>
<keyword evidence="2" id="KW-1185">Reference proteome</keyword>
<dbReference type="EMBL" id="FQUP01000004">
    <property type="protein sequence ID" value="SHG33047.1"/>
    <property type="molecule type" value="Genomic_DNA"/>
</dbReference>
<reference evidence="1 2" key="1">
    <citation type="submission" date="2016-11" db="EMBL/GenBank/DDBJ databases">
        <authorList>
            <person name="Jaros S."/>
            <person name="Januszkiewicz K."/>
            <person name="Wedrychowicz H."/>
        </authorList>
    </citation>
    <scope>NUCLEOTIDE SEQUENCE [LARGE SCALE GENOMIC DNA]</scope>
    <source>
        <strain evidence="1 2">DSM 19436</strain>
    </source>
</reference>
<evidence type="ECO:0000313" key="1">
    <source>
        <dbReference type="EMBL" id="SHG33047.1"/>
    </source>
</evidence>
<evidence type="ECO:0000313" key="2">
    <source>
        <dbReference type="Proteomes" id="UP000184485"/>
    </source>
</evidence>
<dbReference type="AlphaFoldDB" id="A0A1M5IXJ3"/>